<reference evidence="3 4" key="1">
    <citation type="submission" date="2020-08" db="EMBL/GenBank/DDBJ databases">
        <title>Genomic Encyclopedia of Type Strains, Phase IV (KMG-IV): sequencing the most valuable type-strain genomes for metagenomic binning, comparative biology and taxonomic classification.</title>
        <authorList>
            <person name="Goeker M."/>
        </authorList>
    </citation>
    <scope>NUCLEOTIDE SEQUENCE [LARGE SCALE GENOMIC DNA]</scope>
    <source>
        <strain evidence="3 4">DSM 44197</strain>
    </source>
</reference>
<dbReference type="Proteomes" id="UP000572680">
    <property type="component" value="Unassembled WGS sequence"/>
</dbReference>
<evidence type="ECO:0000313" key="3">
    <source>
        <dbReference type="EMBL" id="MBA8951030.1"/>
    </source>
</evidence>
<proteinExistence type="predicted"/>
<keyword evidence="3" id="KW-0378">Hydrolase</keyword>
<evidence type="ECO:0000259" key="2">
    <source>
        <dbReference type="Pfam" id="PF03372"/>
    </source>
</evidence>
<dbReference type="AlphaFoldDB" id="A0A7W3LN07"/>
<dbReference type="EMBL" id="JACJIA010000003">
    <property type="protein sequence ID" value="MBA8951030.1"/>
    <property type="molecule type" value="Genomic_DNA"/>
</dbReference>
<dbReference type="GO" id="GO:0004527">
    <property type="term" value="F:exonuclease activity"/>
    <property type="evidence" value="ECO:0007669"/>
    <property type="project" value="UniProtKB-KW"/>
</dbReference>
<feature type="transmembrane region" description="Helical" evidence="1">
    <location>
        <begin position="20"/>
        <end position="39"/>
    </location>
</feature>
<keyword evidence="1" id="KW-1133">Transmembrane helix</keyword>
<accession>A0A7W3LN07</accession>
<feature type="transmembrane region" description="Helical" evidence="1">
    <location>
        <begin position="79"/>
        <end position="99"/>
    </location>
</feature>
<comment type="caution">
    <text evidence="3">The sequence shown here is derived from an EMBL/GenBank/DDBJ whole genome shotgun (WGS) entry which is preliminary data.</text>
</comment>
<evidence type="ECO:0000256" key="1">
    <source>
        <dbReference type="SAM" id="Phobius"/>
    </source>
</evidence>
<keyword evidence="1" id="KW-0812">Transmembrane</keyword>
<gene>
    <name evidence="3" type="ORF">HNR61_002661</name>
</gene>
<dbReference type="GO" id="GO:0004519">
    <property type="term" value="F:endonuclease activity"/>
    <property type="evidence" value="ECO:0007669"/>
    <property type="project" value="UniProtKB-KW"/>
</dbReference>
<dbReference type="SUPFAM" id="SSF56219">
    <property type="entry name" value="DNase I-like"/>
    <property type="match status" value="1"/>
</dbReference>
<keyword evidence="3" id="KW-0255">Endonuclease</keyword>
<keyword evidence="1" id="KW-0472">Membrane</keyword>
<dbReference type="InterPro" id="IPR005135">
    <property type="entry name" value="Endo/exonuclease/phosphatase"/>
</dbReference>
<keyword evidence="3" id="KW-0540">Nuclease</keyword>
<evidence type="ECO:0000313" key="4">
    <source>
        <dbReference type="Proteomes" id="UP000572680"/>
    </source>
</evidence>
<feature type="domain" description="Endonuclease/exonuclease/phosphatase" evidence="2">
    <location>
        <begin position="114"/>
        <end position="317"/>
    </location>
</feature>
<name>A0A7W3LN07_ACTNM</name>
<feature type="transmembrane region" description="Helical" evidence="1">
    <location>
        <begin position="45"/>
        <end position="72"/>
    </location>
</feature>
<dbReference type="RefSeq" id="WP_182843419.1">
    <property type="nucleotide sequence ID" value="NZ_BAAALP010000016.1"/>
</dbReference>
<sequence length="327" mass="34230">MAESARVPDGGATAGRGRTVLAWAGVAAWGLWSLVRWAGGDRIGGVGVFAAPLLAVTPLVAAAAPVPVVVALALRRRRAAVAAGIVAASLAVAVLPRAWGGAQPEARGPALKVLTANVFFGEGDAERLVDLVRRTGADVLSLQELTPESVGRYERAGLTALLPHKVVDPRGGPTGSGLYSRHPLRELPAPRSEMAMPRAELTVGGRRVEITAVHPIPPISGVNYRNWRRDLGVLPGARDGGSGAPFRVLAGDFNATLDHATLRDLIGRGYADAADRAGAGLVRTWGDLVPLTIDHVLVDDRAAVRDVRIHVLPGSDHRPLSAEIRLP</sequence>
<organism evidence="3 4">
    <name type="scientific">Actinomadura namibiensis</name>
    <dbReference type="NCBI Taxonomy" id="182080"/>
    <lineage>
        <taxon>Bacteria</taxon>
        <taxon>Bacillati</taxon>
        <taxon>Actinomycetota</taxon>
        <taxon>Actinomycetes</taxon>
        <taxon>Streptosporangiales</taxon>
        <taxon>Thermomonosporaceae</taxon>
        <taxon>Actinomadura</taxon>
    </lineage>
</organism>
<keyword evidence="4" id="KW-1185">Reference proteome</keyword>
<dbReference type="InterPro" id="IPR036691">
    <property type="entry name" value="Endo/exonu/phosph_ase_sf"/>
</dbReference>
<dbReference type="Gene3D" id="3.60.10.10">
    <property type="entry name" value="Endonuclease/exonuclease/phosphatase"/>
    <property type="match status" value="1"/>
</dbReference>
<keyword evidence="3" id="KW-0269">Exonuclease</keyword>
<protein>
    <submittedName>
        <fullName evidence="3">Endonuclease/exonuclease/phosphatase (EEP) superfamily protein YafD</fullName>
    </submittedName>
</protein>
<dbReference type="Pfam" id="PF03372">
    <property type="entry name" value="Exo_endo_phos"/>
    <property type="match status" value="1"/>
</dbReference>